<gene>
    <name evidence="3" type="primary">20349317</name>
    <name evidence="2" type="ORF">GGTG_08859</name>
</gene>
<dbReference type="GeneID" id="20349317"/>
<dbReference type="HOGENOM" id="CLU_756588_0_0_1"/>
<feature type="region of interest" description="Disordered" evidence="1">
    <location>
        <begin position="151"/>
        <end position="171"/>
    </location>
</feature>
<protein>
    <submittedName>
        <fullName evidence="2 3">Uncharacterized protein</fullName>
    </submittedName>
</protein>
<dbReference type="Proteomes" id="UP000006039">
    <property type="component" value="Unassembled WGS sequence"/>
</dbReference>
<reference evidence="3" key="4">
    <citation type="journal article" date="2015" name="G3 (Bethesda)">
        <title>Genome sequences of three phytopathogenic species of the Magnaporthaceae family of fungi.</title>
        <authorList>
            <person name="Okagaki L.H."/>
            <person name="Nunes C.C."/>
            <person name="Sailsbery J."/>
            <person name="Clay B."/>
            <person name="Brown D."/>
            <person name="John T."/>
            <person name="Oh Y."/>
            <person name="Young N."/>
            <person name="Fitzgerald M."/>
            <person name="Haas B.J."/>
            <person name="Zeng Q."/>
            <person name="Young S."/>
            <person name="Adiconis X."/>
            <person name="Fan L."/>
            <person name="Levin J.Z."/>
            <person name="Mitchell T.K."/>
            <person name="Okubara P.A."/>
            <person name="Farman M.L."/>
            <person name="Kohn L.M."/>
            <person name="Birren B."/>
            <person name="Ma L.-J."/>
            <person name="Dean R.A."/>
        </authorList>
    </citation>
    <scope>NUCLEOTIDE SEQUENCE</scope>
    <source>
        <strain evidence="3">R3-111a-1</strain>
    </source>
</reference>
<accession>J3P5R9</accession>
<reference evidence="4" key="1">
    <citation type="submission" date="2010-07" db="EMBL/GenBank/DDBJ databases">
        <title>The genome sequence of Gaeumannomyces graminis var. tritici strain R3-111a-1.</title>
        <authorList>
            <consortium name="The Broad Institute Genome Sequencing Platform"/>
            <person name="Ma L.-J."/>
            <person name="Dead R."/>
            <person name="Young S."/>
            <person name="Zeng Q."/>
            <person name="Koehrsen M."/>
            <person name="Alvarado L."/>
            <person name="Berlin A."/>
            <person name="Chapman S.B."/>
            <person name="Chen Z."/>
            <person name="Freedman E."/>
            <person name="Gellesch M."/>
            <person name="Goldberg J."/>
            <person name="Griggs A."/>
            <person name="Gujja S."/>
            <person name="Heilman E.R."/>
            <person name="Heiman D."/>
            <person name="Hepburn T."/>
            <person name="Howarth C."/>
            <person name="Jen D."/>
            <person name="Larson L."/>
            <person name="Mehta T."/>
            <person name="Neiman D."/>
            <person name="Pearson M."/>
            <person name="Roberts A."/>
            <person name="Saif S."/>
            <person name="Shea T."/>
            <person name="Shenoy N."/>
            <person name="Sisk P."/>
            <person name="Stolte C."/>
            <person name="Sykes S."/>
            <person name="Walk T."/>
            <person name="White J."/>
            <person name="Yandava C."/>
            <person name="Haas B."/>
            <person name="Nusbaum C."/>
            <person name="Birren B."/>
        </authorList>
    </citation>
    <scope>NUCLEOTIDE SEQUENCE [LARGE SCALE GENOMIC DNA]</scope>
    <source>
        <strain evidence="4">R3-111a-1</strain>
    </source>
</reference>
<dbReference type="VEuPathDB" id="FungiDB:GGTG_08859"/>
<keyword evidence="4" id="KW-1185">Reference proteome</keyword>
<evidence type="ECO:0000313" key="4">
    <source>
        <dbReference type="Proteomes" id="UP000006039"/>
    </source>
</evidence>
<dbReference type="EnsemblFungi" id="EJT75021">
    <property type="protein sequence ID" value="EJT75021"/>
    <property type="gene ID" value="GGTG_08859"/>
</dbReference>
<reference evidence="3" key="5">
    <citation type="submission" date="2018-04" db="UniProtKB">
        <authorList>
            <consortium name="EnsemblFungi"/>
        </authorList>
    </citation>
    <scope>IDENTIFICATION</scope>
    <source>
        <strain evidence="3">R3-111a-1</strain>
    </source>
</reference>
<proteinExistence type="predicted"/>
<dbReference type="EMBL" id="GL385398">
    <property type="protein sequence ID" value="EJT75021.1"/>
    <property type="molecule type" value="Genomic_DNA"/>
</dbReference>
<feature type="region of interest" description="Disordered" evidence="1">
    <location>
        <begin position="330"/>
        <end position="360"/>
    </location>
</feature>
<dbReference type="eggNOG" id="ENOG502R6G7">
    <property type="taxonomic scope" value="Eukaryota"/>
</dbReference>
<dbReference type="AlphaFoldDB" id="J3P5R9"/>
<dbReference type="OrthoDB" id="10522623at2759"/>
<evidence type="ECO:0000313" key="3">
    <source>
        <dbReference type="EnsemblFungi" id="EJT75021"/>
    </source>
</evidence>
<evidence type="ECO:0000313" key="2">
    <source>
        <dbReference type="EMBL" id="EJT75021.1"/>
    </source>
</evidence>
<reference evidence="2" key="3">
    <citation type="submission" date="2010-09" db="EMBL/GenBank/DDBJ databases">
        <title>Annotation of Gaeumannomyces graminis var. tritici R3-111a-1.</title>
        <authorList>
            <consortium name="The Broad Institute Genome Sequencing Platform"/>
            <person name="Ma L.-J."/>
            <person name="Dead R."/>
            <person name="Young S.K."/>
            <person name="Zeng Q."/>
            <person name="Gargeya S."/>
            <person name="Fitzgerald M."/>
            <person name="Haas B."/>
            <person name="Abouelleil A."/>
            <person name="Alvarado L."/>
            <person name="Arachchi H.M."/>
            <person name="Berlin A."/>
            <person name="Brown A."/>
            <person name="Chapman S.B."/>
            <person name="Chen Z."/>
            <person name="Dunbar C."/>
            <person name="Freedman E."/>
            <person name="Gearin G."/>
            <person name="Gellesch M."/>
            <person name="Goldberg J."/>
            <person name="Griggs A."/>
            <person name="Gujja S."/>
            <person name="Heiman D."/>
            <person name="Howarth C."/>
            <person name="Larson L."/>
            <person name="Lui A."/>
            <person name="MacDonald P.J.P."/>
            <person name="Mehta T."/>
            <person name="Montmayeur A."/>
            <person name="Murphy C."/>
            <person name="Neiman D."/>
            <person name="Pearson M."/>
            <person name="Priest M."/>
            <person name="Roberts A."/>
            <person name="Saif S."/>
            <person name="Shea T."/>
            <person name="Shenoy N."/>
            <person name="Sisk P."/>
            <person name="Stolte C."/>
            <person name="Sykes S."/>
            <person name="Yandava C."/>
            <person name="Wortman J."/>
            <person name="Nusbaum C."/>
            <person name="Birren B."/>
        </authorList>
    </citation>
    <scope>NUCLEOTIDE SEQUENCE</scope>
    <source>
        <strain evidence="2">R3-111a-1</strain>
    </source>
</reference>
<name>J3P5R9_GAET3</name>
<organism evidence="2">
    <name type="scientific">Gaeumannomyces tritici (strain R3-111a-1)</name>
    <name type="common">Wheat and barley take-all root rot fungus</name>
    <name type="synonym">Gaeumannomyces graminis var. tritici</name>
    <dbReference type="NCBI Taxonomy" id="644352"/>
    <lineage>
        <taxon>Eukaryota</taxon>
        <taxon>Fungi</taxon>
        <taxon>Dikarya</taxon>
        <taxon>Ascomycota</taxon>
        <taxon>Pezizomycotina</taxon>
        <taxon>Sordariomycetes</taxon>
        <taxon>Sordariomycetidae</taxon>
        <taxon>Magnaporthales</taxon>
        <taxon>Magnaporthaceae</taxon>
        <taxon>Gaeumannomyces</taxon>
    </lineage>
</organism>
<dbReference type="RefSeq" id="XP_009224965.1">
    <property type="nucleotide sequence ID" value="XM_009226701.1"/>
</dbReference>
<sequence length="366" mass="38860">MSDPPRAPYDPEFDPLLGLKQLHLADPEADDAGPPGASRALNNTQSHHLRTWEALVHNICATLGRDYIRKDLAWIRTPAALATLVSHLGIQRTSSRAALAFVSTVPSLAHLEALVGSLQRDTPGPTAPATWAAESESRIAKLERQLRGRQDRLSSSAAGHASSQTTPYESSQRMRAECDGCDDATGSCLVALCGTELAELDEPGWTIVWGLLFSAFECSDSNEIIRLCKALQRMCNRIAIVNRYVAQQGSCGYCGASMDADLRALVVSGLAGLLVNLVAAGRGTPVASLFERRLSTFEQQLEVATARASTLLMASAANVPEPVNSRVCPGCGSTEPEPLEVSEAASLPRSGSSSPLDEAGAFVVIP</sequence>
<reference evidence="2" key="2">
    <citation type="submission" date="2010-07" db="EMBL/GenBank/DDBJ databases">
        <authorList>
            <consortium name="The Broad Institute Genome Sequencing Platform"/>
            <consortium name="Broad Institute Genome Sequencing Center for Infectious Disease"/>
            <person name="Ma L.-J."/>
            <person name="Dead R."/>
            <person name="Young S."/>
            <person name="Zeng Q."/>
            <person name="Koehrsen M."/>
            <person name="Alvarado L."/>
            <person name="Berlin A."/>
            <person name="Chapman S.B."/>
            <person name="Chen Z."/>
            <person name="Freedman E."/>
            <person name="Gellesch M."/>
            <person name="Goldberg J."/>
            <person name="Griggs A."/>
            <person name="Gujja S."/>
            <person name="Heilman E.R."/>
            <person name="Heiman D."/>
            <person name="Hepburn T."/>
            <person name="Howarth C."/>
            <person name="Jen D."/>
            <person name="Larson L."/>
            <person name="Mehta T."/>
            <person name="Neiman D."/>
            <person name="Pearson M."/>
            <person name="Roberts A."/>
            <person name="Saif S."/>
            <person name="Shea T."/>
            <person name="Shenoy N."/>
            <person name="Sisk P."/>
            <person name="Stolte C."/>
            <person name="Sykes S."/>
            <person name="Walk T."/>
            <person name="White J."/>
            <person name="Yandava C."/>
            <person name="Haas B."/>
            <person name="Nusbaum C."/>
            <person name="Birren B."/>
        </authorList>
    </citation>
    <scope>NUCLEOTIDE SEQUENCE</scope>
    <source>
        <strain evidence="2">R3-111a-1</strain>
    </source>
</reference>
<feature type="compositionally biased region" description="Polar residues" evidence="1">
    <location>
        <begin position="153"/>
        <end position="171"/>
    </location>
</feature>
<evidence type="ECO:0000256" key="1">
    <source>
        <dbReference type="SAM" id="MobiDB-lite"/>
    </source>
</evidence>